<dbReference type="STRING" id="1353952.A0A165DVZ3"/>
<feature type="transmembrane region" description="Helical" evidence="1">
    <location>
        <begin position="315"/>
        <end position="336"/>
    </location>
</feature>
<keyword evidence="3" id="KW-1185">Reference proteome</keyword>
<feature type="transmembrane region" description="Helical" evidence="1">
    <location>
        <begin position="147"/>
        <end position="169"/>
    </location>
</feature>
<sequence>MGSPTEYTEVDKQSQYQEVKDRPVHISVAGPLLPLVIQQAPRPGNEPDETWWLSKSQRAPAYLDLLYDLAIAAVLSVSGDKHELMSAQSMLAYFSYFIITCWVWASQCLYDSRYQSNDWLHRLFKLLQLASFTYISAVGGSKSFNGVALAYAVSRILLAVQYMYITCVTQKRARRERLQSFLIPIVTLLISALCWIIAGLLPLNAIAKLVLAYGALGAEVVVTLGSGHLKRAIAPAAGLLAERFADLTLVILAEGVLGLVKTLADVVSGFGLAAGGRMLPAYSECFCSLIIVFVIWHFIFHAFNPEERFKSRKLASAWAFFHLPLHFVILLVLSSMKNVAVYENVGGALNVLVPIFNQALNNTGETADYKMFDAALTPDEILQFHKLNLQPTFITEINLLNQQYLTAADNTDDLPDFDPYVDAMQYGAQVCMEVAKTYEITFTQMTTEAYANLSNVERSWSTNDTQLHLQESLAYEWYN</sequence>
<keyword evidence="1" id="KW-1133">Transmembrane helix</keyword>
<keyword evidence="1" id="KW-0812">Transmembrane</keyword>
<evidence type="ECO:0000256" key="1">
    <source>
        <dbReference type="SAM" id="Phobius"/>
    </source>
</evidence>
<feature type="transmembrane region" description="Helical" evidence="1">
    <location>
        <begin position="181"/>
        <end position="203"/>
    </location>
</feature>
<dbReference type="OrthoDB" id="3198598at2759"/>
<keyword evidence="1" id="KW-0472">Membrane</keyword>
<feature type="transmembrane region" description="Helical" evidence="1">
    <location>
        <begin position="249"/>
        <end position="275"/>
    </location>
</feature>
<accession>A0A165DVZ3</accession>
<dbReference type="Pfam" id="PF06772">
    <property type="entry name" value="LtrA"/>
    <property type="match status" value="1"/>
</dbReference>
<evidence type="ECO:0000313" key="3">
    <source>
        <dbReference type="Proteomes" id="UP000076842"/>
    </source>
</evidence>
<dbReference type="InterPro" id="IPR010640">
    <property type="entry name" value="Low_temperature_requirement_A"/>
</dbReference>
<proteinExistence type="predicted"/>
<dbReference type="InParanoid" id="A0A165DVZ3"/>
<evidence type="ECO:0008006" key="4">
    <source>
        <dbReference type="Google" id="ProtNLM"/>
    </source>
</evidence>
<feature type="transmembrane region" description="Helical" evidence="1">
    <location>
        <begin position="281"/>
        <end position="303"/>
    </location>
</feature>
<evidence type="ECO:0000313" key="2">
    <source>
        <dbReference type="EMBL" id="KZT53652.1"/>
    </source>
</evidence>
<reference evidence="2 3" key="1">
    <citation type="journal article" date="2016" name="Mol. Biol. Evol.">
        <title>Comparative Genomics of Early-Diverging Mushroom-Forming Fungi Provides Insights into the Origins of Lignocellulose Decay Capabilities.</title>
        <authorList>
            <person name="Nagy L.G."/>
            <person name="Riley R."/>
            <person name="Tritt A."/>
            <person name="Adam C."/>
            <person name="Daum C."/>
            <person name="Floudas D."/>
            <person name="Sun H."/>
            <person name="Yadav J.S."/>
            <person name="Pangilinan J."/>
            <person name="Larsson K.H."/>
            <person name="Matsuura K."/>
            <person name="Barry K."/>
            <person name="Labutti K."/>
            <person name="Kuo R."/>
            <person name="Ohm R.A."/>
            <person name="Bhattacharya S.S."/>
            <person name="Shirouzu T."/>
            <person name="Yoshinaga Y."/>
            <person name="Martin F.M."/>
            <person name="Grigoriev I.V."/>
            <person name="Hibbett D.S."/>
        </authorList>
    </citation>
    <scope>NUCLEOTIDE SEQUENCE [LARGE SCALE GENOMIC DNA]</scope>
    <source>
        <strain evidence="2 3">HHB12733</strain>
    </source>
</reference>
<dbReference type="PANTHER" id="PTHR42101">
    <property type="entry name" value="CHROMOSOME 16, WHOLE GENOME SHOTGUN SEQUENCE"/>
    <property type="match status" value="1"/>
</dbReference>
<feature type="transmembrane region" description="Helical" evidence="1">
    <location>
        <begin position="90"/>
        <end position="110"/>
    </location>
</feature>
<dbReference type="Proteomes" id="UP000076842">
    <property type="component" value="Unassembled WGS sequence"/>
</dbReference>
<feature type="transmembrane region" description="Helical" evidence="1">
    <location>
        <begin position="122"/>
        <end position="141"/>
    </location>
</feature>
<name>A0A165DVZ3_9BASI</name>
<dbReference type="EMBL" id="KV424032">
    <property type="protein sequence ID" value="KZT53652.1"/>
    <property type="molecule type" value="Genomic_DNA"/>
</dbReference>
<dbReference type="AlphaFoldDB" id="A0A165DVZ3"/>
<organism evidence="2 3">
    <name type="scientific">Calocera cornea HHB12733</name>
    <dbReference type="NCBI Taxonomy" id="1353952"/>
    <lineage>
        <taxon>Eukaryota</taxon>
        <taxon>Fungi</taxon>
        <taxon>Dikarya</taxon>
        <taxon>Basidiomycota</taxon>
        <taxon>Agaricomycotina</taxon>
        <taxon>Dacrymycetes</taxon>
        <taxon>Dacrymycetales</taxon>
        <taxon>Dacrymycetaceae</taxon>
        <taxon>Calocera</taxon>
    </lineage>
</organism>
<protein>
    <recommendedName>
        <fullName evidence="4">Low temperature requirement A</fullName>
    </recommendedName>
</protein>
<dbReference type="PANTHER" id="PTHR42101:SF1">
    <property type="entry name" value="LOW TEMPERATURE REQUIREMENT A"/>
    <property type="match status" value="1"/>
</dbReference>
<gene>
    <name evidence="2" type="ORF">CALCODRAFT_486185</name>
</gene>